<evidence type="ECO:0000256" key="4">
    <source>
        <dbReference type="SAM" id="MobiDB-lite"/>
    </source>
</evidence>
<evidence type="ECO:0000313" key="6">
    <source>
        <dbReference type="EMBL" id="KAG0665331.1"/>
    </source>
</evidence>
<evidence type="ECO:0000256" key="2">
    <source>
        <dbReference type="ARBA" id="ARBA00022884"/>
    </source>
</evidence>
<feature type="region of interest" description="Disordered" evidence="4">
    <location>
        <begin position="201"/>
        <end position="221"/>
    </location>
</feature>
<keyword evidence="1" id="KW-0597">Phosphoprotein</keyword>
<organism evidence="6 7">
    <name type="scientific">Maudiozyma exigua</name>
    <name type="common">Yeast</name>
    <name type="synonym">Kazachstania exigua</name>
    <dbReference type="NCBI Taxonomy" id="34358"/>
    <lineage>
        <taxon>Eukaryota</taxon>
        <taxon>Fungi</taxon>
        <taxon>Dikarya</taxon>
        <taxon>Ascomycota</taxon>
        <taxon>Saccharomycotina</taxon>
        <taxon>Saccharomycetes</taxon>
        <taxon>Saccharomycetales</taxon>
        <taxon>Saccharomycetaceae</taxon>
        <taxon>Maudiozyma</taxon>
    </lineage>
</organism>
<gene>
    <name evidence="6" type="primary">WHI3_1</name>
    <name evidence="6" type="ORF">C6P45_000469</name>
</gene>
<feature type="region of interest" description="Disordered" evidence="4">
    <location>
        <begin position="347"/>
        <end position="389"/>
    </location>
</feature>
<keyword evidence="2 3" id="KW-0694">RNA-binding</keyword>
<dbReference type="OrthoDB" id="431169at2759"/>
<dbReference type="GO" id="GO:0008361">
    <property type="term" value="P:regulation of cell size"/>
    <property type="evidence" value="ECO:0007669"/>
    <property type="project" value="UniProtKB-ARBA"/>
</dbReference>
<dbReference type="PANTHER" id="PTHR10501">
    <property type="entry name" value="U1 SMALL NUCLEAR RIBONUCLEOPROTEIN A/U2 SMALL NUCLEAR RIBONUCLEOPROTEIN B"/>
    <property type="match status" value="1"/>
</dbReference>
<dbReference type="SUPFAM" id="SSF54928">
    <property type="entry name" value="RNA-binding domain, RBD"/>
    <property type="match status" value="1"/>
</dbReference>
<dbReference type="PROSITE" id="PS50102">
    <property type="entry name" value="RRM"/>
    <property type="match status" value="1"/>
</dbReference>
<dbReference type="Pfam" id="PF00076">
    <property type="entry name" value="RRM_1"/>
    <property type="match status" value="1"/>
</dbReference>
<feature type="compositionally biased region" description="Low complexity" evidence="4">
    <location>
        <begin position="8"/>
        <end position="19"/>
    </location>
</feature>
<dbReference type="InterPro" id="IPR000504">
    <property type="entry name" value="RRM_dom"/>
</dbReference>
<proteinExistence type="predicted"/>
<dbReference type="AlphaFoldDB" id="A0A9P6W6G4"/>
<dbReference type="EMBL" id="PUHR01000113">
    <property type="protein sequence ID" value="KAG0665331.1"/>
    <property type="molecule type" value="Genomic_DNA"/>
</dbReference>
<dbReference type="Proteomes" id="UP000750334">
    <property type="component" value="Unassembled WGS sequence"/>
</dbReference>
<comment type="caution">
    <text evidence="6">The sequence shown here is derived from an EMBL/GenBank/DDBJ whole genome shotgun (WGS) entry which is preliminary data.</text>
</comment>
<dbReference type="FunFam" id="3.30.70.330:FF:000089">
    <property type="entry name" value="RNA binding protein"/>
    <property type="match status" value="1"/>
</dbReference>
<feature type="region of interest" description="Disordered" evidence="4">
    <location>
        <begin position="610"/>
        <end position="661"/>
    </location>
</feature>
<accession>A0A9P6W6G4</accession>
<feature type="compositionally biased region" description="Polar residues" evidence="4">
    <location>
        <begin position="255"/>
        <end position="280"/>
    </location>
</feature>
<evidence type="ECO:0000259" key="5">
    <source>
        <dbReference type="PROSITE" id="PS50102"/>
    </source>
</evidence>
<dbReference type="InterPro" id="IPR012677">
    <property type="entry name" value="Nucleotide-bd_a/b_plait_sf"/>
</dbReference>
<feature type="compositionally biased region" description="Polar residues" evidence="4">
    <location>
        <begin position="461"/>
        <end position="492"/>
    </location>
</feature>
<reference evidence="6 7" key="1">
    <citation type="submission" date="2020-11" db="EMBL/GenBank/DDBJ databases">
        <title>Kefir isolates.</title>
        <authorList>
            <person name="Marcisauskas S."/>
            <person name="Kim Y."/>
            <person name="Blasche S."/>
        </authorList>
    </citation>
    <scope>NUCLEOTIDE SEQUENCE [LARGE SCALE GENOMIC DNA]</scope>
    <source>
        <strain evidence="6 7">OG2</strain>
    </source>
</reference>
<keyword evidence="7" id="KW-1185">Reference proteome</keyword>
<name>A0A9P6W6G4_MAUEX</name>
<dbReference type="SMART" id="SM00360">
    <property type="entry name" value="RRM"/>
    <property type="match status" value="1"/>
</dbReference>
<evidence type="ECO:0000313" key="7">
    <source>
        <dbReference type="Proteomes" id="UP000750334"/>
    </source>
</evidence>
<feature type="region of interest" description="Disordered" evidence="4">
    <location>
        <begin position="254"/>
        <end position="280"/>
    </location>
</feature>
<dbReference type="GO" id="GO:0061157">
    <property type="term" value="P:mRNA destabilization"/>
    <property type="evidence" value="ECO:0007669"/>
    <property type="project" value="UniProtKB-ARBA"/>
</dbReference>
<feature type="region of interest" description="Disordered" evidence="4">
    <location>
        <begin position="1"/>
        <end position="38"/>
    </location>
</feature>
<feature type="compositionally biased region" description="Low complexity" evidence="4">
    <location>
        <begin position="631"/>
        <end position="654"/>
    </location>
</feature>
<dbReference type="InterPro" id="IPR035979">
    <property type="entry name" value="RBD_domain_sf"/>
</dbReference>
<feature type="domain" description="RRM" evidence="5">
    <location>
        <begin position="522"/>
        <end position="619"/>
    </location>
</feature>
<protein>
    <submittedName>
        <fullName evidence="6">Cell cycle RNA binding protein whi3</fullName>
    </submittedName>
</protein>
<sequence length="661" mass="73237">MIIPPSMQTQSQTNSSQQQNHRDISNNNNNNENLSPFNLTNTLRNMSINQSHETLKNNITNDTTTTTYTLNIKNVPIDITTRECHILFSLAKGIISVDLMTDSSIDSPINSTLEKESKDTGRSITAKFDSLSLVKLYASILSTKDDIFGPDYKNFYPIEIIDDSNNSLINISKVLPDSRNNNDPLNFQHLQNQQNYQLSSSMMNYSNGTNNNSNNVQLPRLSSTPIESSSAVSFNNALQLNLSSQQQKSRFSFSDPFTQDLNSQKQQQNPNLSNARDLSLITPTHTKDVGKSLLLMENDDINENIWNPNTIASSINNFQDLQNTSTHNLNSSSNNNNTNLDWTLTDKERQNSNNNNSSSNNNNNANSIAGSMGQSSIDMTPNGIPMNESLSQFNLNSIQLMQQQQQQQQLRQKSAPLLQQDNSSSYMSQNFQQDMASATHGQFRDSNGIQHSRSNNFKALNTSTINDENKSKLQNSSKYPIGNPDSNNSNIQGYGGVTEADLSLLSKIPPPANPADQNPPCNTLYVGNLPPDATEQELRVLFADQEGFRRLSFRNKNLNHSNGHTGHGHGHGHGHGPMCFVEFDDVSFATRALAELYGRQLPRATASNKGGIRLSFSKNPLGVRGPNNRKSNSGLNVNSNSTTSTANSSTASFNYMQNYTR</sequence>
<feature type="compositionally biased region" description="Polar residues" evidence="4">
    <location>
        <begin position="368"/>
        <end position="379"/>
    </location>
</feature>
<dbReference type="Gene3D" id="3.30.70.330">
    <property type="match status" value="1"/>
</dbReference>
<feature type="compositionally biased region" description="Low complexity" evidence="4">
    <location>
        <begin position="201"/>
        <end position="215"/>
    </location>
</feature>
<evidence type="ECO:0000256" key="1">
    <source>
        <dbReference type="ARBA" id="ARBA00022553"/>
    </source>
</evidence>
<evidence type="ECO:0000256" key="3">
    <source>
        <dbReference type="PROSITE-ProRule" id="PRU00176"/>
    </source>
</evidence>
<feature type="compositionally biased region" description="Low complexity" evidence="4">
    <location>
        <begin position="351"/>
        <end position="367"/>
    </location>
</feature>
<dbReference type="GO" id="GO:0003723">
    <property type="term" value="F:RNA binding"/>
    <property type="evidence" value="ECO:0007669"/>
    <property type="project" value="UniProtKB-UniRule"/>
</dbReference>
<feature type="region of interest" description="Disordered" evidence="4">
    <location>
        <begin position="461"/>
        <end position="493"/>
    </location>
</feature>